<dbReference type="InterPro" id="IPR039103">
    <property type="entry name" value="Spd-2/CEP192"/>
</dbReference>
<feature type="compositionally biased region" description="Basic and acidic residues" evidence="1">
    <location>
        <begin position="73"/>
        <end position="88"/>
    </location>
</feature>
<accession>A0A4W3K540</accession>
<evidence type="ECO:0000313" key="4">
    <source>
        <dbReference type="Ensembl" id="ENSCMIP00000046896.1"/>
    </source>
</evidence>
<dbReference type="Proteomes" id="UP000314986">
    <property type="component" value="Unassembled WGS sequence"/>
</dbReference>
<reference evidence="5" key="1">
    <citation type="journal article" date="2006" name="Science">
        <title>Ancient noncoding elements conserved in the human genome.</title>
        <authorList>
            <person name="Venkatesh B."/>
            <person name="Kirkness E.F."/>
            <person name="Loh Y.H."/>
            <person name="Halpern A.L."/>
            <person name="Lee A.P."/>
            <person name="Johnson J."/>
            <person name="Dandona N."/>
            <person name="Viswanathan L.D."/>
            <person name="Tay A."/>
            <person name="Venter J.C."/>
            <person name="Strausberg R.L."/>
            <person name="Brenner S."/>
        </authorList>
    </citation>
    <scope>NUCLEOTIDE SEQUENCE [LARGE SCALE GENOMIC DNA]</scope>
</reference>
<dbReference type="GeneTree" id="ENSGT00510000048187"/>
<dbReference type="STRING" id="7868.ENSCMIP00000046896"/>
<dbReference type="Ensembl" id="ENSCMIT00000047560.1">
    <property type="protein sequence ID" value="ENSCMIP00000046896.1"/>
    <property type="gene ID" value="ENSCMIG00000019252.1"/>
</dbReference>
<name>A0A4W3K540_CALMI</name>
<dbReference type="InterPro" id="IPR054085">
    <property type="entry name" value="Cep192-like_D1"/>
</dbReference>
<reference evidence="5" key="3">
    <citation type="journal article" date="2014" name="Nature">
        <title>Elephant shark genome provides unique insights into gnathostome evolution.</title>
        <authorList>
            <consortium name="International Elephant Shark Genome Sequencing Consortium"/>
            <person name="Venkatesh B."/>
            <person name="Lee A.P."/>
            <person name="Ravi V."/>
            <person name="Maurya A.K."/>
            <person name="Lian M.M."/>
            <person name="Swann J.B."/>
            <person name="Ohta Y."/>
            <person name="Flajnik M.F."/>
            <person name="Sutoh Y."/>
            <person name="Kasahara M."/>
            <person name="Hoon S."/>
            <person name="Gangu V."/>
            <person name="Roy S.W."/>
            <person name="Irimia M."/>
            <person name="Korzh V."/>
            <person name="Kondrychyn I."/>
            <person name="Lim Z.W."/>
            <person name="Tay B.H."/>
            <person name="Tohari S."/>
            <person name="Kong K.W."/>
            <person name="Ho S."/>
            <person name="Lorente-Galdos B."/>
            <person name="Quilez J."/>
            <person name="Marques-Bonet T."/>
            <person name="Raney B.J."/>
            <person name="Ingham P.W."/>
            <person name="Tay A."/>
            <person name="Hillier L.W."/>
            <person name="Minx P."/>
            <person name="Boehm T."/>
            <person name="Wilson R.K."/>
            <person name="Brenner S."/>
            <person name="Warren W.C."/>
        </authorList>
    </citation>
    <scope>NUCLEOTIDE SEQUENCE [LARGE SCALE GENOMIC DNA]</scope>
</reference>
<dbReference type="GO" id="GO:0005737">
    <property type="term" value="C:cytoplasm"/>
    <property type="evidence" value="ECO:0007669"/>
    <property type="project" value="TreeGrafter"/>
</dbReference>
<protein>
    <submittedName>
        <fullName evidence="4">Uncharacterized protein</fullName>
    </submittedName>
</protein>
<reference evidence="4" key="5">
    <citation type="submission" date="2025-09" db="UniProtKB">
        <authorList>
            <consortium name="Ensembl"/>
        </authorList>
    </citation>
    <scope>IDENTIFICATION</scope>
</reference>
<feature type="region of interest" description="Disordered" evidence="1">
    <location>
        <begin position="66"/>
        <end position="97"/>
    </location>
</feature>
<dbReference type="GO" id="GO:0051298">
    <property type="term" value="P:centrosome duplication"/>
    <property type="evidence" value="ECO:0007669"/>
    <property type="project" value="InterPro"/>
</dbReference>
<evidence type="ECO:0000313" key="5">
    <source>
        <dbReference type="Proteomes" id="UP000314986"/>
    </source>
</evidence>
<dbReference type="InterPro" id="IPR054086">
    <property type="entry name" value="Cep192-like_D2"/>
</dbReference>
<keyword evidence="5" id="KW-1185">Reference proteome</keyword>
<dbReference type="GO" id="GO:0090222">
    <property type="term" value="P:centrosome-templated microtubule nucleation"/>
    <property type="evidence" value="ECO:0007669"/>
    <property type="project" value="InterPro"/>
</dbReference>
<dbReference type="Pfam" id="PF22060">
    <property type="entry name" value="Cep192_D1"/>
    <property type="match status" value="1"/>
</dbReference>
<feature type="domain" description="Cep192-like" evidence="3">
    <location>
        <begin position="441"/>
        <end position="488"/>
    </location>
</feature>
<reference evidence="5" key="2">
    <citation type="journal article" date="2007" name="PLoS Biol.">
        <title>Survey sequencing and comparative analysis of the elephant shark (Callorhinchus milii) genome.</title>
        <authorList>
            <person name="Venkatesh B."/>
            <person name="Kirkness E.F."/>
            <person name="Loh Y.H."/>
            <person name="Halpern A.L."/>
            <person name="Lee A.P."/>
            <person name="Johnson J."/>
            <person name="Dandona N."/>
            <person name="Viswanathan L.D."/>
            <person name="Tay A."/>
            <person name="Venter J.C."/>
            <person name="Strausberg R.L."/>
            <person name="Brenner S."/>
        </authorList>
    </citation>
    <scope>NUCLEOTIDE SEQUENCE [LARGE SCALE GENOMIC DNA]</scope>
</reference>
<dbReference type="GO" id="GO:0090307">
    <property type="term" value="P:mitotic spindle assembly"/>
    <property type="evidence" value="ECO:0007669"/>
    <property type="project" value="TreeGrafter"/>
</dbReference>
<evidence type="ECO:0000259" key="3">
    <source>
        <dbReference type="Pfam" id="PF22064"/>
    </source>
</evidence>
<proteinExistence type="predicted"/>
<dbReference type="GO" id="GO:0071539">
    <property type="term" value="P:protein localization to centrosome"/>
    <property type="evidence" value="ECO:0007669"/>
    <property type="project" value="InterPro"/>
</dbReference>
<reference evidence="4" key="4">
    <citation type="submission" date="2025-08" db="UniProtKB">
        <authorList>
            <consortium name="Ensembl"/>
        </authorList>
    </citation>
    <scope>IDENTIFICATION</scope>
</reference>
<evidence type="ECO:0000256" key="1">
    <source>
        <dbReference type="SAM" id="MobiDB-lite"/>
    </source>
</evidence>
<feature type="domain" description="Cep192-like" evidence="2">
    <location>
        <begin position="317"/>
        <end position="438"/>
    </location>
</feature>
<dbReference type="InParanoid" id="A0A4W3K540"/>
<dbReference type="AlphaFoldDB" id="A0A4W3K540"/>
<sequence>MVYGLLRQIFLPQNDSTIELSTTIIQSSPTPTPDQTMVNSSTSELVPGSLEECKEAAHVQSCQSTWSGGVELQSHESKGLEDKREDSSHNSNQAFSSLSDKAKTAPFNVGQQDAVHAVTSSIPTALQESSEPKMGPSSAPCLDYMNRMHNMNSLNVVSTASHGLSGFPLANSDGKYLPISCFKPHAARLDVPSVPTLLTGQSLLTTPLAQQYLGTLTSTTNCLNIPLTSCYMGNSLASNVYSLTAGLPGPNVLMSNIQGFGSRVDPKLGAGAIDPAQLYSVQSAPLDQNFKASSFNCQLPRTGICDQWSGGSQLGGIGHVIVPEELRFPNSCCVGIATQTSLSVFNPTDRWMQISIGITSVALNGAKVDTFAHQCWIFKNKTIIGPHATEDLKLLFLPRQSGIFQCVLSISSWPVSADASTIARAEALAQRVIVTAVAEDPSIEVESGKGCLDFGDVISGGAKALPLQLTNRTRATVPIRLNINAVSVDLTQLKARLSKLVKLPHSPV</sequence>
<organism evidence="4 5">
    <name type="scientific">Callorhinchus milii</name>
    <name type="common">Ghost shark</name>
    <dbReference type="NCBI Taxonomy" id="7868"/>
    <lineage>
        <taxon>Eukaryota</taxon>
        <taxon>Metazoa</taxon>
        <taxon>Chordata</taxon>
        <taxon>Craniata</taxon>
        <taxon>Vertebrata</taxon>
        <taxon>Chondrichthyes</taxon>
        <taxon>Holocephali</taxon>
        <taxon>Chimaeriformes</taxon>
        <taxon>Callorhinchidae</taxon>
        <taxon>Callorhinchus</taxon>
    </lineage>
</organism>
<dbReference type="PANTHER" id="PTHR16029:SF11">
    <property type="entry name" value="CENTROSOMAL PROTEIN OF 192 KDA"/>
    <property type="match status" value="1"/>
</dbReference>
<dbReference type="GO" id="GO:0005814">
    <property type="term" value="C:centriole"/>
    <property type="evidence" value="ECO:0007669"/>
    <property type="project" value="TreeGrafter"/>
</dbReference>
<dbReference type="GO" id="GO:0019901">
    <property type="term" value="F:protein kinase binding"/>
    <property type="evidence" value="ECO:0007669"/>
    <property type="project" value="TreeGrafter"/>
</dbReference>
<dbReference type="Pfam" id="PF22064">
    <property type="entry name" value="Cep192_D2"/>
    <property type="match status" value="1"/>
</dbReference>
<evidence type="ECO:0000259" key="2">
    <source>
        <dbReference type="Pfam" id="PF22060"/>
    </source>
</evidence>
<dbReference type="GO" id="GO:0000242">
    <property type="term" value="C:pericentriolar material"/>
    <property type="evidence" value="ECO:0007669"/>
    <property type="project" value="TreeGrafter"/>
</dbReference>
<dbReference type="PANTHER" id="PTHR16029">
    <property type="entry name" value="CENTROSOMAL PROTEIN OF 192 KDA"/>
    <property type="match status" value="1"/>
</dbReference>